<feature type="compositionally biased region" description="Gly residues" evidence="2">
    <location>
        <begin position="765"/>
        <end position="779"/>
    </location>
</feature>
<proteinExistence type="predicted"/>
<evidence type="ECO:0000313" key="4">
    <source>
        <dbReference type="EMBL" id="MDR6943343.1"/>
    </source>
</evidence>
<protein>
    <recommendedName>
        <fullName evidence="3">eCIS core domain-containing protein</fullName>
    </recommendedName>
</protein>
<evidence type="ECO:0000259" key="3">
    <source>
        <dbReference type="Pfam" id="PF13699"/>
    </source>
</evidence>
<keyword evidence="1" id="KW-0175">Coiled coil</keyword>
<comment type="caution">
    <text evidence="4">The sequence shown here is derived from an EMBL/GenBank/DDBJ whole genome shotgun (WGS) entry which is preliminary data.</text>
</comment>
<feature type="region of interest" description="Disordered" evidence="2">
    <location>
        <begin position="308"/>
        <end position="404"/>
    </location>
</feature>
<reference evidence="4 5" key="1">
    <citation type="submission" date="2023-07" db="EMBL/GenBank/DDBJ databases">
        <title>Sorghum-associated microbial communities from plants grown in Nebraska, USA.</title>
        <authorList>
            <person name="Schachtman D."/>
        </authorList>
    </citation>
    <scope>NUCLEOTIDE SEQUENCE [LARGE SCALE GENOMIC DNA]</scope>
    <source>
        <strain evidence="4 5">3262</strain>
    </source>
</reference>
<feature type="compositionally biased region" description="Basic and acidic residues" evidence="2">
    <location>
        <begin position="334"/>
        <end position="380"/>
    </location>
</feature>
<gene>
    <name evidence="4" type="ORF">J2W55_003196</name>
</gene>
<organism evidence="4 5">
    <name type="scientific">Mucilaginibacter pocheonensis</name>
    <dbReference type="NCBI Taxonomy" id="398050"/>
    <lineage>
        <taxon>Bacteria</taxon>
        <taxon>Pseudomonadati</taxon>
        <taxon>Bacteroidota</taxon>
        <taxon>Sphingobacteriia</taxon>
        <taxon>Sphingobacteriales</taxon>
        <taxon>Sphingobacteriaceae</taxon>
        <taxon>Mucilaginibacter</taxon>
    </lineage>
</organism>
<feature type="domain" description="eCIS core" evidence="3">
    <location>
        <begin position="113"/>
        <end position="189"/>
    </location>
</feature>
<feature type="region of interest" description="Disordered" evidence="2">
    <location>
        <begin position="1036"/>
        <end position="1056"/>
    </location>
</feature>
<dbReference type="RefSeq" id="WP_310097425.1">
    <property type="nucleotide sequence ID" value="NZ_JAVDUU010000003.1"/>
</dbReference>
<dbReference type="EMBL" id="JAVDUU010000003">
    <property type="protein sequence ID" value="MDR6943343.1"/>
    <property type="molecule type" value="Genomic_DNA"/>
</dbReference>
<dbReference type="InterPro" id="IPR025295">
    <property type="entry name" value="eCIS_core_dom"/>
</dbReference>
<feature type="coiled-coil region" evidence="1">
    <location>
        <begin position="804"/>
        <end position="831"/>
    </location>
</feature>
<feature type="region of interest" description="Disordered" evidence="2">
    <location>
        <begin position="763"/>
        <end position="800"/>
    </location>
</feature>
<evidence type="ECO:0000256" key="1">
    <source>
        <dbReference type="SAM" id="Coils"/>
    </source>
</evidence>
<accession>A0ABU1TDC3</accession>
<dbReference type="Proteomes" id="UP001247620">
    <property type="component" value="Unassembled WGS sequence"/>
</dbReference>
<dbReference type="Pfam" id="PF13699">
    <property type="entry name" value="eCIS_core"/>
    <property type="match status" value="1"/>
</dbReference>
<evidence type="ECO:0000313" key="5">
    <source>
        <dbReference type="Proteomes" id="UP001247620"/>
    </source>
</evidence>
<sequence>MNSTERYRAQTEKLKVPQSSGSVFFQPRLTVNQPNDIYEQEADAMADHVMRMNDPVQNTKPFFRPTSDSIRRKCQHCEDEEKLHRKEESNSEVKGSAELDSYVGSLGSSGQTLPESSRQFFEPRFGHDFSNVRIHTDSVAAKSAQSVNALAYTTGNNIVFNSGQYSPDSDGGKRLMAHELTHVMQQSSAPGTSGVTRKAFTPAPLYLARKKLPQLQSGEIVVSMRVVKNPPGSSSPSSVSVTTSTGRTFGYASSQDNIPVGHHTGKKTGKGLTIDVEKSGLVLYFTGNDKSPAPGSLVFTGEFPIEVHDSPSQVPVGPGGGDGNSGDSSGDQPKSPDNKKDTPKGNDKSDEKKPEEKKGDKDAVRGGEIDGVKGGSKDGVKGGTGTGDNEPIPDAVTDVPEDTKAPVVQVNNAAEVQKLKDKGLIPAKTADDITAKLEKNEVLSVDEVTALMDGLNKVTEKPEKESGPSKESWLKWAKFVQENKDKISGKSKTGDKGMTVDEVKEIIAKYKEYVGVKDMPKGDTDKKDFDPEKRKSWNDLQQWEKDLWKEYLKKHPIQNGITDDADLHINDGMKMSMALRASPAYVRGGGREALIQLVNDPIFIGGTMVGITLYVAAWMAPEPIFSKATAATITTALLTLFTVSEIKNFAVAWMRLSDESSKAKNIDQIEEAAEHFGKAMGGILARVLVTIATMLAGKLLPGPPAAVEGPPGTGGGTGMGAVAGGPKGMTMPIPDAVPVNGIKVLADGTIVIVTNVGVLATAAKGGTGGGTTTGGGGSGPADETGSNQPKTEPTPEEKAAASKALEAKMAAEKEAKALAQLQQEAPDLHNEVTTNNTTMADGKTTLKDFALENPGLLKQMYAKWKAGLADGSIKTKDFGKYVRSRQSEFRGRSGELDDAFGRGPNEILVKSPKAEVTEPGTDSISYDTKADRIKLLDNKSVKPDATVSKVSALEKNLPKNLADDIADIKKYSGDPGVPKEIGEKVLPRLEAAKAEIDAYILKNKLAPEQLGSEAVQKDFAKILDKHGIDRVVTLGGAGKGAKTSGKLSGDKGFKTE</sequence>
<name>A0ABU1TDC3_9SPHI</name>
<evidence type="ECO:0000256" key="2">
    <source>
        <dbReference type="SAM" id="MobiDB-lite"/>
    </source>
</evidence>
<keyword evidence="5" id="KW-1185">Reference proteome</keyword>